<dbReference type="Proteomes" id="UP000095282">
    <property type="component" value="Unplaced"/>
</dbReference>
<reference evidence="2" key="1">
    <citation type="submission" date="2016-11" db="UniProtKB">
        <authorList>
            <consortium name="WormBaseParasite"/>
        </authorList>
    </citation>
    <scope>IDENTIFICATION</scope>
</reference>
<dbReference type="WBParaSite" id="Csp11.Scaffold628.g7334.t1">
    <property type="protein sequence ID" value="Csp11.Scaffold628.g7334.t1"/>
    <property type="gene ID" value="Csp11.Scaffold628.g7334"/>
</dbReference>
<evidence type="ECO:0000313" key="2">
    <source>
        <dbReference type="WBParaSite" id="Csp11.Scaffold628.g7334.t1"/>
    </source>
</evidence>
<evidence type="ECO:0000313" key="1">
    <source>
        <dbReference type="Proteomes" id="UP000095282"/>
    </source>
</evidence>
<name>A0A1I7TMA8_9PELO</name>
<organism evidence="1 2">
    <name type="scientific">Caenorhabditis tropicalis</name>
    <dbReference type="NCBI Taxonomy" id="1561998"/>
    <lineage>
        <taxon>Eukaryota</taxon>
        <taxon>Metazoa</taxon>
        <taxon>Ecdysozoa</taxon>
        <taxon>Nematoda</taxon>
        <taxon>Chromadorea</taxon>
        <taxon>Rhabditida</taxon>
        <taxon>Rhabditina</taxon>
        <taxon>Rhabditomorpha</taxon>
        <taxon>Rhabditoidea</taxon>
        <taxon>Rhabditidae</taxon>
        <taxon>Peloderinae</taxon>
        <taxon>Caenorhabditis</taxon>
    </lineage>
</organism>
<dbReference type="AlphaFoldDB" id="A0A1I7TMA8"/>
<keyword evidence="1" id="KW-1185">Reference proteome</keyword>
<sequence>MPTVFSDSLRNFEPYILEQLFFFPLTLTRQNIEILFIDSSIADVLLIFVHQFVTESDYIFINPSFFYRSRNQPIFFKKLFAQPSFLGAD</sequence>
<protein>
    <submittedName>
        <fullName evidence="2">Uncharacterized protein</fullName>
    </submittedName>
</protein>
<accession>A0A1I7TMA8</accession>
<proteinExistence type="predicted"/>